<keyword evidence="1" id="KW-0224">Dipeptidase</keyword>
<dbReference type="GO" id="GO:0006508">
    <property type="term" value="P:proteolysis"/>
    <property type="evidence" value="ECO:0007669"/>
    <property type="project" value="InterPro"/>
</dbReference>
<accession>A0A160TW53</accession>
<keyword evidence="1" id="KW-0645">Protease</keyword>
<reference evidence="1" key="1">
    <citation type="submission" date="2015-10" db="EMBL/GenBank/DDBJ databases">
        <authorList>
            <person name="Gilbert D.G."/>
        </authorList>
    </citation>
    <scope>NUCLEOTIDE SEQUENCE</scope>
</reference>
<organism evidence="1">
    <name type="scientific">hydrothermal vent metagenome</name>
    <dbReference type="NCBI Taxonomy" id="652676"/>
    <lineage>
        <taxon>unclassified sequences</taxon>
        <taxon>metagenomes</taxon>
        <taxon>ecological metagenomes</taxon>
    </lineage>
</organism>
<dbReference type="Gene3D" id="1.10.287.650">
    <property type="entry name" value="L27 domain"/>
    <property type="match status" value="1"/>
</dbReference>
<name>A0A160TW53_9ZZZZ</name>
<dbReference type="Pfam" id="PF01244">
    <property type="entry name" value="Peptidase_M19"/>
    <property type="match status" value="1"/>
</dbReference>
<sequence length="452" mass="49719">MGNLSGRLLNVLLAELGRPAGRPFFLRQVALSLRLRKKHQEERGVMKHLPYILPALLLGACGADIQPEEPATPREIHERVLVMDSHLDTPANFSKPDFDILADNPSRIGQVQVDLPKMERGGLDGGFWVIFTPQGPLDEASYEAAKQAAFTRSDDILAMVEAHPDAFELAYTADDAERIVAEGKRIVFQSIENSYPLGTDLTVLEDFYERGVRLVGPVHFRDNQFADSATDLSATDLGGLTPLGEELVREANRLGMMVDGSHAADSAVEDIMEISTTPIVLSHSGVKALYDHPRNIPDDLLRRVAENGGVIQMNALGSYIENLESPAERTTALEELAASYEGRSPFDLTDEERKQYMARRGEIDSAYPMPLSSFEVFMEQMLYALEIVGPEHVGMGADWDGGGGVAGMEDVSLLPKVTERLLEEGYTEADLENIWGGNLLRIMRQAEAAKAQ</sequence>
<dbReference type="InterPro" id="IPR008257">
    <property type="entry name" value="Pept_M19"/>
</dbReference>
<gene>
    <name evidence="1" type="ORF">MGWOODY_Hyp1020</name>
</gene>
<keyword evidence="1" id="KW-0378">Hydrolase</keyword>
<dbReference type="PANTHER" id="PTHR10443">
    <property type="entry name" value="MICROSOMAL DIPEPTIDASE"/>
    <property type="match status" value="1"/>
</dbReference>
<protein>
    <submittedName>
        <fullName evidence="1">Microsomal dipeptidase</fullName>
        <ecNumber evidence="1">3.4.13.19</ecNumber>
    </submittedName>
</protein>
<evidence type="ECO:0000313" key="1">
    <source>
        <dbReference type="EMBL" id="CUS55655.1"/>
    </source>
</evidence>
<proteinExistence type="predicted"/>
<dbReference type="GO" id="GO:0070573">
    <property type="term" value="F:metallodipeptidase activity"/>
    <property type="evidence" value="ECO:0007669"/>
    <property type="project" value="InterPro"/>
</dbReference>
<dbReference type="PROSITE" id="PS51365">
    <property type="entry name" value="RENAL_DIPEPTIDASE_2"/>
    <property type="match status" value="1"/>
</dbReference>
<dbReference type="EC" id="3.4.13.19" evidence="1"/>
<dbReference type="PANTHER" id="PTHR10443:SF12">
    <property type="entry name" value="DIPEPTIDASE"/>
    <property type="match status" value="1"/>
</dbReference>
<dbReference type="SUPFAM" id="SSF51556">
    <property type="entry name" value="Metallo-dependent hydrolases"/>
    <property type="match status" value="1"/>
</dbReference>
<dbReference type="AlphaFoldDB" id="A0A160TW53"/>
<dbReference type="EMBL" id="CZQD01000005">
    <property type="protein sequence ID" value="CUS55655.1"/>
    <property type="molecule type" value="Genomic_DNA"/>
</dbReference>
<dbReference type="CDD" id="cd01301">
    <property type="entry name" value="rDP_like"/>
    <property type="match status" value="1"/>
</dbReference>
<dbReference type="Gene3D" id="3.20.20.140">
    <property type="entry name" value="Metal-dependent hydrolases"/>
    <property type="match status" value="1"/>
</dbReference>
<dbReference type="InterPro" id="IPR032466">
    <property type="entry name" value="Metal_Hydrolase"/>
</dbReference>